<dbReference type="GO" id="GO:0005886">
    <property type="term" value="C:plasma membrane"/>
    <property type="evidence" value="ECO:0007669"/>
    <property type="project" value="TreeGrafter"/>
</dbReference>
<evidence type="ECO:0000256" key="9">
    <source>
        <dbReference type="SAM" id="SignalP"/>
    </source>
</evidence>
<keyword evidence="5 8" id="KW-1133">Transmembrane helix</keyword>
<evidence type="ECO:0000313" key="11">
    <source>
        <dbReference type="EMBL" id="CAJ0582260.1"/>
    </source>
</evidence>
<evidence type="ECO:0000256" key="2">
    <source>
        <dbReference type="ARBA" id="ARBA00006496"/>
    </source>
</evidence>
<feature type="domain" description="T-cell immunomodulatory protein TIP C2" evidence="10">
    <location>
        <begin position="482"/>
        <end position="580"/>
    </location>
</feature>
<feature type="chain" id="PRO_5041265736" description="T-cell immunomodulatory protein TIP C2 domain-containing protein" evidence="9">
    <location>
        <begin position="18"/>
        <end position="632"/>
    </location>
</feature>
<evidence type="ECO:0000256" key="4">
    <source>
        <dbReference type="ARBA" id="ARBA00022729"/>
    </source>
</evidence>
<keyword evidence="6 8" id="KW-0472">Membrane</keyword>
<dbReference type="PANTHER" id="PTHR13412:SF0">
    <property type="entry name" value="T-CELL IMMUNOMODULATORY PROTEIN"/>
    <property type="match status" value="1"/>
</dbReference>
<dbReference type="AlphaFoldDB" id="A0AA36GEF2"/>
<dbReference type="Pfam" id="PF23122">
    <property type="entry name" value="C2_ITFG1"/>
    <property type="match status" value="1"/>
</dbReference>
<dbReference type="SUPFAM" id="SSF69318">
    <property type="entry name" value="Integrin alpha N-terminal domain"/>
    <property type="match status" value="1"/>
</dbReference>
<dbReference type="InterPro" id="IPR028994">
    <property type="entry name" value="Integrin_alpha_N"/>
</dbReference>
<dbReference type="EMBL" id="CATQJA010002664">
    <property type="protein sequence ID" value="CAJ0582260.1"/>
    <property type="molecule type" value="Genomic_DNA"/>
</dbReference>
<feature type="transmembrane region" description="Helical" evidence="8">
    <location>
        <begin position="586"/>
        <end position="610"/>
    </location>
</feature>
<evidence type="ECO:0000313" key="12">
    <source>
        <dbReference type="Proteomes" id="UP001177023"/>
    </source>
</evidence>
<keyword evidence="3 8" id="KW-0812">Transmembrane</keyword>
<dbReference type="Proteomes" id="UP001177023">
    <property type="component" value="Unassembled WGS sequence"/>
</dbReference>
<protein>
    <recommendedName>
        <fullName evidence="10">T-cell immunomodulatory protein TIP C2 domain-containing protein</fullName>
    </recommendedName>
</protein>
<feature type="non-terminal residue" evidence="11">
    <location>
        <position position="632"/>
    </location>
</feature>
<evidence type="ECO:0000256" key="7">
    <source>
        <dbReference type="ARBA" id="ARBA00023180"/>
    </source>
</evidence>
<keyword evidence="7" id="KW-0325">Glycoprotein</keyword>
<dbReference type="InterPro" id="IPR024881">
    <property type="entry name" value="Tip"/>
</dbReference>
<comment type="similarity">
    <text evidence="2">Belongs to the TIP family.</text>
</comment>
<evidence type="ECO:0000256" key="5">
    <source>
        <dbReference type="ARBA" id="ARBA00022989"/>
    </source>
</evidence>
<proteinExistence type="inferred from homology"/>
<evidence type="ECO:0000256" key="8">
    <source>
        <dbReference type="SAM" id="Phobius"/>
    </source>
</evidence>
<keyword evidence="12" id="KW-1185">Reference proteome</keyword>
<dbReference type="Gene3D" id="2.130.10.130">
    <property type="entry name" value="Integrin alpha, N-terminal"/>
    <property type="match status" value="1"/>
</dbReference>
<reference evidence="11" key="1">
    <citation type="submission" date="2023-06" db="EMBL/GenBank/DDBJ databases">
        <authorList>
            <person name="Delattre M."/>
        </authorList>
    </citation>
    <scope>NUCLEOTIDE SEQUENCE</scope>
    <source>
        <strain evidence="11">AF72</strain>
    </source>
</reference>
<name>A0AA36GEF2_9BILA</name>
<accession>A0AA36GEF2</accession>
<dbReference type="InterPro" id="IPR013517">
    <property type="entry name" value="FG-GAP"/>
</dbReference>
<sequence length="632" mass="70603">MNYRLLTLVLLPLLTRAVELKNPFDINILPYSGYVCAFGDIDGDRYTDILTFVANETSAELIWLNQEQNGQLSNESSQVITLEGNAADWMSNKPICTVGDFDGDSILDLLVSRKTAAGYEIVALYLLHWEVGRRYKYEKLNLCSFGTTKFQEEPNFFDFNGDGLADIIGIDDKQSVYCQLGYERPISNPTACTEDGSKACTHNFIDWKPKTQAEGIPWMFVDLDSDLSAEIIIPVRQAEERLGLEVWRRATKVPGKENSAWVLSPKFIPDIPSDHNYFGAPLIADFDGDSRIEIVVPVCKDERCDKVTALLFSEALCTEASSDCRTSSWESMSIDLFDVKIIRSPESYVLFRVGDFDLDGFPDLVGTFTTGNETMPKILNNEECADCGLNLTRKFSLKKNAPSFILPKEVSLGKSLLSSFFDLKEDGNLDILVEYEFGDQKKFSFIPSKDKGDTTFLKVQTYTNVCGPVPCRPDAKGNEVGSGISWPGACVRFEMTDSWTNGKKEGVSCQLSTSTHRSLGSPYTLFGLGRSPNFVDKIVVGAPRQVGRGQSGTFTQLVPNSRIFVIPPKEPDGTWAHRLFVTPSQLIIQSLIVLASVCLLLLLVAIFLHIRERKEDKVERQAQSHRFHFDAM</sequence>
<comment type="subcellular location">
    <subcellularLocation>
        <location evidence="1">Membrane</location>
        <topology evidence="1">Single-pass type I membrane protein</topology>
    </subcellularLocation>
</comment>
<evidence type="ECO:0000256" key="3">
    <source>
        <dbReference type="ARBA" id="ARBA00022692"/>
    </source>
</evidence>
<dbReference type="InterPro" id="IPR057089">
    <property type="entry name" value="C2_TIP"/>
</dbReference>
<dbReference type="PANTHER" id="PTHR13412">
    <property type="entry name" value="T-CELL IMMUNOMODULATORY PROTEIN HOMOLOG"/>
    <property type="match status" value="1"/>
</dbReference>
<dbReference type="Pfam" id="PF13517">
    <property type="entry name" value="FG-GAP_3"/>
    <property type="match status" value="1"/>
</dbReference>
<feature type="signal peptide" evidence="9">
    <location>
        <begin position="1"/>
        <end position="17"/>
    </location>
</feature>
<evidence type="ECO:0000256" key="6">
    <source>
        <dbReference type="ARBA" id="ARBA00023136"/>
    </source>
</evidence>
<evidence type="ECO:0000259" key="10">
    <source>
        <dbReference type="Pfam" id="PF23122"/>
    </source>
</evidence>
<evidence type="ECO:0000256" key="1">
    <source>
        <dbReference type="ARBA" id="ARBA00004479"/>
    </source>
</evidence>
<gene>
    <name evidence="11" type="ORF">MSPICULIGERA_LOCUS20400</name>
</gene>
<comment type="caution">
    <text evidence="11">The sequence shown here is derived from an EMBL/GenBank/DDBJ whole genome shotgun (WGS) entry which is preliminary data.</text>
</comment>
<keyword evidence="4 9" id="KW-0732">Signal</keyword>
<organism evidence="11 12">
    <name type="scientific">Mesorhabditis spiculigera</name>
    <dbReference type="NCBI Taxonomy" id="96644"/>
    <lineage>
        <taxon>Eukaryota</taxon>
        <taxon>Metazoa</taxon>
        <taxon>Ecdysozoa</taxon>
        <taxon>Nematoda</taxon>
        <taxon>Chromadorea</taxon>
        <taxon>Rhabditida</taxon>
        <taxon>Rhabditina</taxon>
        <taxon>Rhabditomorpha</taxon>
        <taxon>Rhabditoidea</taxon>
        <taxon>Rhabditidae</taxon>
        <taxon>Mesorhabditinae</taxon>
        <taxon>Mesorhabditis</taxon>
    </lineage>
</organism>